<evidence type="ECO:0000256" key="1">
    <source>
        <dbReference type="ARBA" id="ARBA00022676"/>
    </source>
</evidence>
<dbReference type="Gene3D" id="2.30.30.420">
    <property type="entry name" value="glucansucrase"/>
    <property type="match status" value="1"/>
</dbReference>
<organism evidence="4 5">
    <name type="scientific">Streptococcus mutans SM6</name>
    <dbReference type="NCBI Taxonomy" id="857119"/>
    <lineage>
        <taxon>Bacteria</taxon>
        <taxon>Bacillati</taxon>
        <taxon>Bacillota</taxon>
        <taxon>Bacilli</taxon>
        <taxon>Lactobacillales</taxon>
        <taxon>Streptococcaceae</taxon>
        <taxon>Streptococcus</taxon>
    </lineage>
</organism>
<name>A0A829BRZ7_STRMG</name>
<dbReference type="InterPro" id="IPR003318">
    <property type="entry name" value="Glyco_hydro70cat"/>
</dbReference>
<evidence type="ECO:0000313" key="5">
    <source>
        <dbReference type="Proteomes" id="UP000011676"/>
    </source>
</evidence>
<dbReference type="EMBL" id="AHSR01000064">
    <property type="protein sequence ID" value="EMC21284.1"/>
    <property type="molecule type" value="Genomic_DNA"/>
</dbReference>
<dbReference type="AlphaFoldDB" id="A0A829BRZ7"/>
<comment type="caution">
    <text evidence="4">The sequence shown here is derived from an EMBL/GenBank/DDBJ whole genome shotgun (WGS) entry which is preliminary data.</text>
</comment>
<accession>A0A829BRZ7</accession>
<feature type="non-terminal residue" evidence="4">
    <location>
        <position position="81"/>
    </location>
</feature>
<evidence type="ECO:0000259" key="3">
    <source>
        <dbReference type="Pfam" id="PF02324"/>
    </source>
</evidence>
<keyword evidence="1" id="KW-0328">Glycosyltransferase</keyword>
<dbReference type="GO" id="GO:0046527">
    <property type="term" value="F:glucosyltransferase activity"/>
    <property type="evidence" value="ECO:0007669"/>
    <property type="project" value="InterPro"/>
</dbReference>
<dbReference type="Proteomes" id="UP000011676">
    <property type="component" value="Unassembled WGS sequence"/>
</dbReference>
<sequence>TWTQSTEKDFRPLLMTWWPDQETQRQYVNYMNAQLGIHQTYNTATSPLQLNLAAQTIQTKIEEKITAEKNTNWLRQTISAF</sequence>
<gene>
    <name evidence="4" type="ORF">SMU82_09571</name>
</gene>
<dbReference type="GO" id="GO:0009250">
    <property type="term" value="P:glucan biosynthetic process"/>
    <property type="evidence" value="ECO:0007669"/>
    <property type="project" value="InterPro"/>
</dbReference>
<protein>
    <submittedName>
        <fullName evidence="4">Glucosyltransferase-Si</fullName>
    </submittedName>
</protein>
<feature type="non-terminal residue" evidence="4">
    <location>
        <position position="1"/>
    </location>
</feature>
<feature type="domain" description="Glycoside hydrolase family 70 catalytic" evidence="3">
    <location>
        <begin position="13"/>
        <end position="81"/>
    </location>
</feature>
<dbReference type="RefSeq" id="WP_002269876.1">
    <property type="nucleotide sequence ID" value="NZ_AHSR01000064.1"/>
</dbReference>
<evidence type="ECO:0000313" key="4">
    <source>
        <dbReference type="EMBL" id="EMC21284.1"/>
    </source>
</evidence>
<dbReference type="Pfam" id="PF02324">
    <property type="entry name" value="Glyco_hydro_70"/>
    <property type="match status" value="1"/>
</dbReference>
<proteinExistence type="predicted"/>
<keyword evidence="2 4" id="KW-0808">Transferase</keyword>
<reference evidence="4 5" key="1">
    <citation type="journal article" date="2013" name="Mol. Biol. Evol.">
        <title>Evolutionary and population genomics of the cavity causing bacteria Streptococcus mutans.</title>
        <authorList>
            <person name="Cornejo O.E."/>
            <person name="Lefebure T."/>
            <person name="Pavinski Bitar P.D."/>
            <person name="Lang P."/>
            <person name="Richards V.P."/>
            <person name="Eilertson K."/>
            <person name="Do T."/>
            <person name="Beighton D."/>
            <person name="Zeng L."/>
            <person name="Ahn S.J."/>
            <person name="Burne R.A."/>
            <person name="Siepel A."/>
            <person name="Bustamante C.D."/>
            <person name="Stanhope M.J."/>
        </authorList>
    </citation>
    <scope>NUCLEOTIDE SEQUENCE [LARGE SCALE GENOMIC DNA]</scope>
    <source>
        <strain evidence="4 5">SM6</strain>
    </source>
</reference>
<evidence type="ECO:0000256" key="2">
    <source>
        <dbReference type="ARBA" id="ARBA00022679"/>
    </source>
</evidence>